<dbReference type="InParanoid" id="D8S370"/>
<dbReference type="GO" id="GO:0052907">
    <property type="term" value="F:23S rRNA (adenine(1618)-N(6))-methyltransferase activity"/>
    <property type="evidence" value="ECO:0000318"/>
    <property type="project" value="GO_Central"/>
</dbReference>
<sequence length="427" mass="46368">MKRKRSTHPRNRYAEGSPDFAALAARYASFARYVRINPSTGRGSIDWRDYAATRELTRVLLDCDYGILGWWIPDGQLCPAVTNRANYIHWIEDLLQEFPAPGKNVEGGVLGLDIGTGASTIYPLLGASLRGWKFVATDVTSVALEWGRRNIAANPHLMELIELRSAAKNGGEDQEENHRLLVGVVKDEEIFDFSMCNPPFFESMEEAGMNPRTACGGTPEEMVCTGGEAGFVSRLIHESMELGTKIHWYTSMVGKKSSLRALKAEIRGCGATMVKTTEFVQGKTSRWGLAWSFSSAGAVKSGSGRSCFGTGTSSSGSFSFVLEGIDRKCSALEVLGDLGRHLEARGVACKIDAASFAITGTPGDQREGFDQRNSDGKSEFKATLFQQSPGCLLVKIWISKAGRSSSLLVSALESSESTLKEKLSVST</sequence>
<keyword evidence="1" id="KW-0489">Methyltransferase</keyword>
<evidence type="ECO:0000313" key="3">
    <source>
        <dbReference type="EMBL" id="EFJ21053.1"/>
    </source>
</evidence>
<name>D8S370_SELML</name>
<dbReference type="Proteomes" id="UP000001514">
    <property type="component" value="Unassembled WGS sequence"/>
</dbReference>
<dbReference type="GO" id="GO:0070475">
    <property type="term" value="P:rRNA base methylation"/>
    <property type="evidence" value="ECO:0000318"/>
    <property type="project" value="GO_Central"/>
</dbReference>
<evidence type="ECO:0008006" key="5">
    <source>
        <dbReference type="Google" id="ProtNLM"/>
    </source>
</evidence>
<dbReference type="InterPro" id="IPR029063">
    <property type="entry name" value="SAM-dependent_MTases_sf"/>
</dbReference>
<accession>D8S370</accession>
<dbReference type="Pfam" id="PF05971">
    <property type="entry name" value="Methyltransf_10"/>
    <property type="match status" value="1"/>
</dbReference>
<proteinExistence type="predicted"/>
<organism evidence="4">
    <name type="scientific">Selaginella moellendorffii</name>
    <name type="common">Spikemoss</name>
    <dbReference type="NCBI Taxonomy" id="88036"/>
    <lineage>
        <taxon>Eukaryota</taxon>
        <taxon>Viridiplantae</taxon>
        <taxon>Streptophyta</taxon>
        <taxon>Embryophyta</taxon>
        <taxon>Tracheophyta</taxon>
        <taxon>Lycopodiopsida</taxon>
        <taxon>Selaginellales</taxon>
        <taxon>Selaginellaceae</taxon>
        <taxon>Selaginella</taxon>
    </lineage>
</organism>
<dbReference type="STRING" id="88036.D8S370"/>
<dbReference type="OrthoDB" id="514248at2759"/>
<dbReference type="CDD" id="cd02440">
    <property type="entry name" value="AdoMet_MTases"/>
    <property type="match status" value="1"/>
</dbReference>
<dbReference type="InterPro" id="IPR010286">
    <property type="entry name" value="METTL16/RlmF"/>
</dbReference>
<dbReference type="eggNOG" id="KOG2912">
    <property type="taxonomic scope" value="Eukaryota"/>
</dbReference>
<dbReference type="EMBL" id="GL377600">
    <property type="protein sequence ID" value="EFJ21053.1"/>
    <property type="molecule type" value="Genomic_DNA"/>
</dbReference>
<dbReference type="PANTHER" id="PTHR13393:SF0">
    <property type="entry name" value="RNA N6-ADENOSINE-METHYLTRANSFERASE METTL16"/>
    <property type="match status" value="1"/>
</dbReference>
<dbReference type="Gene3D" id="3.40.50.150">
    <property type="entry name" value="Vaccinia Virus protein VP39"/>
    <property type="match status" value="1"/>
</dbReference>
<evidence type="ECO:0000313" key="4">
    <source>
        <dbReference type="Proteomes" id="UP000001514"/>
    </source>
</evidence>
<dbReference type="GO" id="GO:0005634">
    <property type="term" value="C:nucleus"/>
    <property type="evidence" value="ECO:0000318"/>
    <property type="project" value="GO_Central"/>
</dbReference>
<dbReference type="OMA" id="NEMHPRN"/>
<dbReference type="AlphaFoldDB" id="D8S370"/>
<dbReference type="KEGG" id="smo:SELMODRAFT_443646"/>
<keyword evidence="2" id="KW-0808">Transferase</keyword>
<keyword evidence="4" id="KW-1185">Reference proteome</keyword>
<dbReference type="SUPFAM" id="SSF53335">
    <property type="entry name" value="S-adenosyl-L-methionine-dependent methyltransferases"/>
    <property type="match status" value="1"/>
</dbReference>
<dbReference type="PANTHER" id="PTHR13393">
    <property type="entry name" value="SAM-DEPENDENT METHYLTRANSFERASE"/>
    <property type="match status" value="1"/>
</dbReference>
<evidence type="ECO:0000256" key="2">
    <source>
        <dbReference type="ARBA" id="ARBA00022679"/>
    </source>
</evidence>
<reference evidence="3 4" key="1">
    <citation type="journal article" date="2011" name="Science">
        <title>The Selaginella genome identifies genetic changes associated with the evolution of vascular plants.</title>
        <authorList>
            <person name="Banks J.A."/>
            <person name="Nishiyama T."/>
            <person name="Hasebe M."/>
            <person name="Bowman J.L."/>
            <person name="Gribskov M."/>
            <person name="dePamphilis C."/>
            <person name="Albert V.A."/>
            <person name="Aono N."/>
            <person name="Aoyama T."/>
            <person name="Ambrose B.A."/>
            <person name="Ashton N.W."/>
            <person name="Axtell M.J."/>
            <person name="Barker E."/>
            <person name="Barker M.S."/>
            <person name="Bennetzen J.L."/>
            <person name="Bonawitz N.D."/>
            <person name="Chapple C."/>
            <person name="Cheng C."/>
            <person name="Correa L.G."/>
            <person name="Dacre M."/>
            <person name="DeBarry J."/>
            <person name="Dreyer I."/>
            <person name="Elias M."/>
            <person name="Engstrom E.M."/>
            <person name="Estelle M."/>
            <person name="Feng L."/>
            <person name="Finet C."/>
            <person name="Floyd S.K."/>
            <person name="Frommer W.B."/>
            <person name="Fujita T."/>
            <person name="Gramzow L."/>
            <person name="Gutensohn M."/>
            <person name="Harholt J."/>
            <person name="Hattori M."/>
            <person name="Heyl A."/>
            <person name="Hirai T."/>
            <person name="Hiwatashi Y."/>
            <person name="Ishikawa M."/>
            <person name="Iwata M."/>
            <person name="Karol K.G."/>
            <person name="Koehler B."/>
            <person name="Kolukisaoglu U."/>
            <person name="Kubo M."/>
            <person name="Kurata T."/>
            <person name="Lalonde S."/>
            <person name="Li K."/>
            <person name="Li Y."/>
            <person name="Litt A."/>
            <person name="Lyons E."/>
            <person name="Manning G."/>
            <person name="Maruyama T."/>
            <person name="Michael T.P."/>
            <person name="Mikami K."/>
            <person name="Miyazaki S."/>
            <person name="Morinaga S."/>
            <person name="Murata T."/>
            <person name="Mueller-Roeber B."/>
            <person name="Nelson D.R."/>
            <person name="Obara M."/>
            <person name="Oguri Y."/>
            <person name="Olmstead R.G."/>
            <person name="Onodera N."/>
            <person name="Petersen B.L."/>
            <person name="Pils B."/>
            <person name="Prigge M."/>
            <person name="Rensing S.A."/>
            <person name="Riano-Pachon D.M."/>
            <person name="Roberts A.W."/>
            <person name="Sato Y."/>
            <person name="Scheller H.V."/>
            <person name="Schulz B."/>
            <person name="Schulz C."/>
            <person name="Shakirov E.V."/>
            <person name="Shibagaki N."/>
            <person name="Shinohara N."/>
            <person name="Shippen D.E."/>
            <person name="Soerensen I."/>
            <person name="Sotooka R."/>
            <person name="Sugimoto N."/>
            <person name="Sugita M."/>
            <person name="Sumikawa N."/>
            <person name="Tanurdzic M."/>
            <person name="Theissen G."/>
            <person name="Ulvskov P."/>
            <person name="Wakazuki S."/>
            <person name="Weng J.K."/>
            <person name="Willats W.W."/>
            <person name="Wipf D."/>
            <person name="Wolf P.G."/>
            <person name="Yang L."/>
            <person name="Zimmer A.D."/>
            <person name="Zhu Q."/>
            <person name="Mitros T."/>
            <person name="Hellsten U."/>
            <person name="Loque D."/>
            <person name="Otillar R."/>
            <person name="Salamov A."/>
            <person name="Schmutz J."/>
            <person name="Shapiro H."/>
            <person name="Lindquist E."/>
            <person name="Lucas S."/>
            <person name="Rokhsar D."/>
            <person name="Grigoriev I.V."/>
        </authorList>
    </citation>
    <scope>NUCLEOTIDE SEQUENCE [LARGE SCALE GENOMIC DNA]</scope>
</reference>
<dbReference type="HOGENOM" id="CLU_027534_1_0_1"/>
<evidence type="ECO:0000256" key="1">
    <source>
        <dbReference type="ARBA" id="ARBA00022603"/>
    </source>
</evidence>
<protein>
    <recommendedName>
        <fullName evidence="5">U6 small nuclear RNA (adenine-(43)-N(6))-methyltransferase</fullName>
    </recommendedName>
</protein>
<dbReference type="Gramene" id="EFJ21053">
    <property type="protein sequence ID" value="EFJ21053"/>
    <property type="gene ID" value="SELMODRAFT_443646"/>
</dbReference>
<gene>
    <name evidence="3" type="ORF">SELMODRAFT_443646</name>
</gene>
<dbReference type="FunCoup" id="D8S370">
    <property type="interactions" value="4023"/>
</dbReference>